<dbReference type="OrthoDB" id="2116030at2759"/>
<dbReference type="Proteomes" id="UP000076502">
    <property type="component" value="Unassembled WGS sequence"/>
</dbReference>
<evidence type="ECO:0008006" key="3">
    <source>
        <dbReference type="Google" id="ProtNLM"/>
    </source>
</evidence>
<organism evidence="1 2">
    <name type="scientific">Dufourea novaeangliae</name>
    <name type="common">Sweat bee</name>
    <dbReference type="NCBI Taxonomy" id="178035"/>
    <lineage>
        <taxon>Eukaryota</taxon>
        <taxon>Metazoa</taxon>
        <taxon>Ecdysozoa</taxon>
        <taxon>Arthropoda</taxon>
        <taxon>Hexapoda</taxon>
        <taxon>Insecta</taxon>
        <taxon>Pterygota</taxon>
        <taxon>Neoptera</taxon>
        <taxon>Endopterygota</taxon>
        <taxon>Hymenoptera</taxon>
        <taxon>Apocrita</taxon>
        <taxon>Aculeata</taxon>
        <taxon>Apoidea</taxon>
        <taxon>Anthophila</taxon>
        <taxon>Halictidae</taxon>
        <taxon>Rophitinae</taxon>
        <taxon>Dufourea</taxon>
    </lineage>
</organism>
<gene>
    <name evidence="1" type="ORF">WN55_01727</name>
</gene>
<sequence length="96" mass="10461">MMATKGWKVVKPHVPLIKFRKGGINRATAGAAAIPSAHSGATSKQTIGGATGPNVTVLPTIEDIHLPPRFQRRPIDEKEIAYINVSILVFYRLLFL</sequence>
<accession>A0A154PGU7</accession>
<evidence type="ECO:0000313" key="2">
    <source>
        <dbReference type="Proteomes" id="UP000076502"/>
    </source>
</evidence>
<reference evidence="1 2" key="1">
    <citation type="submission" date="2015-07" db="EMBL/GenBank/DDBJ databases">
        <title>The genome of Dufourea novaeangliae.</title>
        <authorList>
            <person name="Pan H."/>
            <person name="Kapheim K."/>
        </authorList>
    </citation>
    <scope>NUCLEOTIDE SEQUENCE [LARGE SCALE GENOMIC DNA]</scope>
    <source>
        <strain evidence="1">0120121106</strain>
        <tissue evidence="1">Whole body</tissue>
    </source>
</reference>
<protein>
    <recommendedName>
        <fullName evidence="3">28S ribosomal protein S36, mitochondrial</fullName>
    </recommendedName>
</protein>
<keyword evidence="2" id="KW-1185">Reference proteome</keyword>
<name>A0A154PGU7_DUFNO</name>
<proteinExistence type="predicted"/>
<dbReference type="EMBL" id="KQ434899">
    <property type="protein sequence ID" value="KZC11027.1"/>
    <property type="molecule type" value="Genomic_DNA"/>
</dbReference>
<dbReference type="AlphaFoldDB" id="A0A154PGU7"/>
<evidence type="ECO:0000313" key="1">
    <source>
        <dbReference type="EMBL" id="KZC11027.1"/>
    </source>
</evidence>